<dbReference type="SMART" id="SM00888">
    <property type="entry name" value="EF1_GNE"/>
    <property type="match status" value="1"/>
</dbReference>
<evidence type="ECO:0000313" key="8">
    <source>
        <dbReference type="Proteomes" id="UP000722459"/>
    </source>
</evidence>
<dbReference type="AlphaFoldDB" id="A0A8T5GGJ3"/>
<evidence type="ECO:0000256" key="2">
    <source>
        <dbReference type="ARBA" id="ARBA00007411"/>
    </source>
</evidence>
<dbReference type="InterPro" id="IPR004542">
    <property type="entry name" value="Transl_elong_EF1B_B_arc"/>
</dbReference>
<sequence length="88" mass="9746">MGKALVVFKVFSDPKNLDKVEEGLKNITIEDIKFQDIKREPIGFGIEVIRVGYIVPDKTDGLMPALEKAVEEVEGVNNVEMDGVNLIS</sequence>
<dbReference type="Proteomes" id="UP000722459">
    <property type="component" value="Unassembled WGS sequence"/>
</dbReference>
<dbReference type="PANTHER" id="PTHR39647:SF1">
    <property type="entry name" value="ELONGATION FACTOR 1-BETA"/>
    <property type="match status" value="1"/>
</dbReference>
<dbReference type="InterPro" id="IPR014717">
    <property type="entry name" value="Transl_elong_EF1B/ribsomal_bS6"/>
</dbReference>
<proteinExistence type="inferred from homology"/>
<dbReference type="GO" id="GO:0003746">
    <property type="term" value="F:translation elongation factor activity"/>
    <property type="evidence" value="ECO:0007669"/>
    <property type="project" value="UniProtKB-KW"/>
</dbReference>
<reference evidence="7" key="1">
    <citation type="journal article" date="2021" name="ISME J.">
        <title>Mercury methylation by metabolically versatile and cosmopolitan marine bacteria.</title>
        <authorList>
            <person name="Lin H."/>
            <person name="Ascher D.B."/>
            <person name="Myung Y."/>
            <person name="Lamborg C.H."/>
            <person name="Hallam S.J."/>
            <person name="Gionfriddo C.M."/>
            <person name="Holt K.E."/>
            <person name="Moreau J.W."/>
        </authorList>
    </citation>
    <scope>NUCLEOTIDE SEQUENCE</scope>
    <source>
        <strain evidence="7">SI075_bin30</strain>
    </source>
</reference>
<comment type="similarity">
    <text evidence="2">Belongs to the EF-1-beta/EF-1-delta family.</text>
</comment>
<dbReference type="Pfam" id="PF00736">
    <property type="entry name" value="EF1_GNE"/>
    <property type="match status" value="1"/>
</dbReference>
<dbReference type="InterPro" id="IPR014038">
    <property type="entry name" value="EF1B_bsu/dsu_GNE"/>
</dbReference>
<comment type="caution">
    <text evidence="7">The sequence shown here is derived from an EMBL/GenBank/DDBJ whole genome shotgun (WGS) entry which is preliminary data.</text>
</comment>
<dbReference type="InterPro" id="IPR036219">
    <property type="entry name" value="eEF-1beta-like_sf"/>
</dbReference>
<dbReference type="SUPFAM" id="SSF54984">
    <property type="entry name" value="eEF-1beta-like"/>
    <property type="match status" value="1"/>
</dbReference>
<accession>A0A8T5GGJ3</accession>
<evidence type="ECO:0000256" key="1">
    <source>
        <dbReference type="ARBA" id="ARBA00003815"/>
    </source>
</evidence>
<organism evidence="7 8">
    <name type="scientific">Candidatus Iainarchaeum sp</name>
    <dbReference type="NCBI Taxonomy" id="3101447"/>
    <lineage>
        <taxon>Archaea</taxon>
        <taxon>Candidatus Iainarchaeota</taxon>
        <taxon>Candidatus Iainarchaeia</taxon>
        <taxon>Candidatus Iainarchaeales</taxon>
        <taxon>Candidatus Iainarchaeaceae</taxon>
        <taxon>Candidatus Iainarchaeum</taxon>
    </lineage>
</organism>
<dbReference type="Gene3D" id="3.30.70.60">
    <property type="match status" value="1"/>
</dbReference>
<dbReference type="EMBL" id="JABJNZ010000059">
    <property type="protein sequence ID" value="MBT4870837.1"/>
    <property type="molecule type" value="Genomic_DNA"/>
</dbReference>
<comment type="function">
    <text evidence="1">Promotes the exchange of GDP for GTP in EF-1-alpha/GDP, thus allowing the regeneration of EF-1-alpha/GTP that could then be used to form the ternary complex EF-1-alpha/GTP/AAtRNA.</text>
</comment>
<keyword evidence="5" id="KW-0648">Protein biosynthesis</keyword>
<evidence type="ECO:0000256" key="5">
    <source>
        <dbReference type="ARBA" id="ARBA00022917"/>
    </source>
</evidence>
<feature type="domain" description="Translation elongation factor EF1B beta/delta subunit guanine nucleotide exchange" evidence="6">
    <location>
        <begin position="3"/>
        <end position="87"/>
    </location>
</feature>
<evidence type="ECO:0000256" key="3">
    <source>
        <dbReference type="ARBA" id="ARBA00017600"/>
    </source>
</evidence>
<keyword evidence="4" id="KW-0251">Elongation factor</keyword>
<dbReference type="PANTHER" id="PTHR39647">
    <property type="entry name" value="ELONGATION FACTOR 1-BETA"/>
    <property type="match status" value="1"/>
</dbReference>
<evidence type="ECO:0000313" key="7">
    <source>
        <dbReference type="EMBL" id="MBT4870837.1"/>
    </source>
</evidence>
<protein>
    <recommendedName>
        <fullName evidence="3">Elongation factor 1-beta</fullName>
    </recommendedName>
</protein>
<gene>
    <name evidence="7" type="ORF">HON47_04640</name>
</gene>
<name>A0A8T5GGJ3_9ARCH</name>
<evidence type="ECO:0000256" key="4">
    <source>
        <dbReference type="ARBA" id="ARBA00022768"/>
    </source>
</evidence>
<evidence type="ECO:0000259" key="6">
    <source>
        <dbReference type="SMART" id="SM00888"/>
    </source>
</evidence>